<dbReference type="Pfam" id="PF10262">
    <property type="entry name" value="Rdx"/>
    <property type="match status" value="1"/>
</dbReference>
<dbReference type="SUPFAM" id="SSF52833">
    <property type="entry name" value="Thioredoxin-like"/>
    <property type="match status" value="1"/>
</dbReference>
<reference evidence="6" key="1">
    <citation type="submission" date="2022-11" db="UniProtKB">
        <authorList>
            <consortium name="WormBaseParasite"/>
        </authorList>
    </citation>
    <scope>IDENTIFICATION</scope>
</reference>
<dbReference type="Proteomes" id="UP000887566">
    <property type="component" value="Unplaced"/>
</dbReference>
<dbReference type="PANTHER" id="PTHR13544:SF0">
    <property type="entry name" value="THIOREDOXIN REDUCTASE-LIKE SELENOPROTEIN T"/>
    <property type="match status" value="1"/>
</dbReference>
<protein>
    <submittedName>
        <fullName evidence="6">SelT-like protein</fullName>
    </submittedName>
</protein>
<dbReference type="WBParaSite" id="PSAMB.scaffold394size53456.g5681.t1">
    <property type="protein sequence ID" value="PSAMB.scaffold394size53456.g5681.t1"/>
    <property type="gene ID" value="PSAMB.scaffold394size53456.g5681"/>
</dbReference>
<evidence type="ECO:0000256" key="2">
    <source>
        <dbReference type="ARBA" id="ARBA00023284"/>
    </source>
</evidence>
<dbReference type="InterPro" id="IPR019389">
    <property type="entry name" value="Selenoprotein_T"/>
</dbReference>
<feature type="region of interest" description="Disordered" evidence="3">
    <location>
        <begin position="30"/>
        <end position="67"/>
    </location>
</feature>
<evidence type="ECO:0000256" key="3">
    <source>
        <dbReference type="SAM" id="MobiDB-lite"/>
    </source>
</evidence>
<evidence type="ECO:0000313" key="6">
    <source>
        <dbReference type="WBParaSite" id="PSAMB.scaffold394size53456.g5681.t1"/>
    </source>
</evidence>
<dbReference type="InterPro" id="IPR011893">
    <property type="entry name" value="Selenoprotein_Rdx-typ"/>
</dbReference>
<keyword evidence="5" id="KW-1185">Reference proteome</keyword>
<dbReference type="NCBIfam" id="TIGR02174">
    <property type="entry name" value="CXXU_selWTH"/>
    <property type="match status" value="1"/>
</dbReference>
<evidence type="ECO:0000256" key="1">
    <source>
        <dbReference type="ARBA" id="ARBA00022729"/>
    </source>
</evidence>
<evidence type="ECO:0000313" key="5">
    <source>
        <dbReference type="Proteomes" id="UP000887566"/>
    </source>
</evidence>
<feature type="compositionally biased region" description="Acidic residues" evidence="3">
    <location>
        <begin position="48"/>
        <end position="62"/>
    </location>
</feature>
<sequence length="242" mass="26611">MKYHLGVSGSIFLLATLLSSRDLFVQASHDHADDFDDGPQDHHSTPDSDFDELNNEPEEHEEPIEVRSASDFSSFAATPAGNLNSAKLQVAFCVSCGYRQAFDEFSRIVHEKYPNVEIEGSNYPPAPWKSFAAQIFGIVKIAAIIAIISGRDPFTMLGYPTPGFFTWATQNKLSSCMMLFLLGNTVETSLISTGAFEIFFNGQMVWSKLESGRIPSPGELLQIIDSQMEMAGAKTDSFGFDA</sequence>
<dbReference type="GO" id="GO:0005789">
    <property type="term" value="C:endoplasmic reticulum membrane"/>
    <property type="evidence" value="ECO:0007669"/>
    <property type="project" value="TreeGrafter"/>
</dbReference>
<dbReference type="InterPro" id="IPR036249">
    <property type="entry name" value="Thioredoxin-like_sf"/>
</dbReference>
<dbReference type="PANTHER" id="PTHR13544">
    <property type="entry name" value="SELENOPROTEIN T"/>
    <property type="match status" value="1"/>
</dbReference>
<organism evidence="5 6">
    <name type="scientific">Plectus sambesii</name>
    <dbReference type="NCBI Taxonomy" id="2011161"/>
    <lineage>
        <taxon>Eukaryota</taxon>
        <taxon>Metazoa</taxon>
        <taxon>Ecdysozoa</taxon>
        <taxon>Nematoda</taxon>
        <taxon>Chromadorea</taxon>
        <taxon>Plectida</taxon>
        <taxon>Plectina</taxon>
        <taxon>Plectoidea</taxon>
        <taxon>Plectidae</taxon>
        <taxon>Plectus</taxon>
    </lineage>
</organism>
<dbReference type="Gene3D" id="3.40.30.10">
    <property type="entry name" value="Glutaredoxin"/>
    <property type="match status" value="1"/>
</dbReference>
<accession>A0A914WDK6</accession>
<name>A0A914WDK6_9BILA</name>
<dbReference type="AlphaFoldDB" id="A0A914WDK6"/>
<feature type="signal peptide" evidence="4">
    <location>
        <begin position="1"/>
        <end position="27"/>
    </location>
</feature>
<evidence type="ECO:0000256" key="4">
    <source>
        <dbReference type="SAM" id="SignalP"/>
    </source>
</evidence>
<feature type="chain" id="PRO_5036834633" evidence="4">
    <location>
        <begin position="28"/>
        <end position="242"/>
    </location>
</feature>
<keyword evidence="1 4" id="KW-0732">Signal</keyword>
<dbReference type="GO" id="GO:0004791">
    <property type="term" value="F:thioredoxin-disulfide reductase (NADPH) activity"/>
    <property type="evidence" value="ECO:0007669"/>
    <property type="project" value="TreeGrafter"/>
</dbReference>
<proteinExistence type="predicted"/>
<dbReference type="GO" id="GO:0045454">
    <property type="term" value="P:cell redox homeostasis"/>
    <property type="evidence" value="ECO:0007669"/>
    <property type="project" value="TreeGrafter"/>
</dbReference>
<keyword evidence="2" id="KW-0676">Redox-active center</keyword>